<dbReference type="Proteomes" id="UP000703269">
    <property type="component" value="Unassembled WGS sequence"/>
</dbReference>
<dbReference type="Pfam" id="PF18265">
    <property type="entry name" value="Nas2_N"/>
    <property type="match status" value="1"/>
</dbReference>
<name>A0A9P3GRW3_9APHY</name>
<evidence type="ECO:0000256" key="2">
    <source>
        <dbReference type="ARBA" id="ARBA00068021"/>
    </source>
</evidence>
<dbReference type="Gene3D" id="6.10.140.1710">
    <property type="match status" value="1"/>
</dbReference>
<reference evidence="5 6" key="1">
    <citation type="submission" date="2021-08" db="EMBL/GenBank/DDBJ databases">
        <title>Draft Genome Sequence of Phanerochaete sordida strain YK-624.</title>
        <authorList>
            <person name="Mori T."/>
            <person name="Dohra H."/>
            <person name="Suzuki T."/>
            <person name="Kawagishi H."/>
            <person name="Hirai H."/>
        </authorList>
    </citation>
    <scope>NUCLEOTIDE SEQUENCE [LARGE SCALE GENOMIC DNA]</scope>
    <source>
        <strain evidence="5 6">YK-624</strain>
    </source>
</reference>
<evidence type="ECO:0000259" key="4">
    <source>
        <dbReference type="Pfam" id="PF18265"/>
    </source>
</evidence>
<evidence type="ECO:0000313" key="5">
    <source>
        <dbReference type="EMBL" id="GJE98269.1"/>
    </source>
</evidence>
<dbReference type="EMBL" id="BPQB01000085">
    <property type="protein sequence ID" value="GJE98269.1"/>
    <property type="molecule type" value="Genomic_DNA"/>
</dbReference>
<keyword evidence="1" id="KW-0143">Chaperone</keyword>
<dbReference type="Gene3D" id="2.30.42.10">
    <property type="match status" value="1"/>
</dbReference>
<dbReference type="Pfam" id="PF04495">
    <property type="entry name" value="GRASP55_65"/>
    <property type="match status" value="1"/>
</dbReference>
<keyword evidence="5" id="KW-0647">Proteasome</keyword>
<dbReference type="AlphaFoldDB" id="A0A9P3GRW3"/>
<proteinExistence type="predicted"/>
<sequence length="204" mass="22066">MGMQLPARESPAEQVRALMSRKDAIEAEIDAQASILRTNNVTMQSPLVDAEGFPRDDIDVWQVRHARVRIIELRNDLRDVMDSIANALQGVYDPKLAAEKEQEVSSPSRLLPFAKVNGVAPNSPAATAGLLREDLILSFGSLTKASFSSNTLGPLATFVASQENKQVPVKVLRASDEIVTLTFVPKSGWGGRGLLGCHIVPHSA</sequence>
<dbReference type="PANTHER" id="PTHR12651:SF1">
    <property type="entry name" value="26S PROTEASOME NON-ATPASE REGULATORY SUBUNIT 9"/>
    <property type="match status" value="1"/>
</dbReference>
<dbReference type="GO" id="GO:0070682">
    <property type="term" value="P:proteasome regulatory particle assembly"/>
    <property type="evidence" value="ECO:0007669"/>
    <property type="project" value="InterPro"/>
</dbReference>
<protein>
    <recommendedName>
        <fullName evidence="2">Probable 26S proteasome regulatory subunit p27</fullName>
    </recommendedName>
</protein>
<evidence type="ECO:0000313" key="6">
    <source>
        <dbReference type="Proteomes" id="UP000703269"/>
    </source>
</evidence>
<dbReference type="InterPro" id="IPR035269">
    <property type="entry name" value="PSMD9"/>
</dbReference>
<feature type="domain" description="Nas2 N-terminal" evidence="4">
    <location>
        <begin position="16"/>
        <end position="92"/>
    </location>
</feature>
<dbReference type="InterPro" id="IPR040815">
    <property type="entry name" value="Nas2_N"/>
</dbReference>
<dbReference type="OrthoDB" id="72325at2759"/>
<organism evidence="5 6">
    <name type="scientific">Phanerochaete sordida</name>
    <dbReference type="NCBI Taxonomy" id="48140"/>
    <lineage>
        <taxon>Eukaryota</taxon>
        <taxon>Fungi</taxon>
        <taxon>Dikarya</taxon>
        <taxon>Basidiomycota</taxon>
        <taxon>Agaricomycotina</taxon>
        <taxon>Agaricomycetes</taxon>
        <taxon>Polyporales</taxon>
        <taxon>Phanerochaetaceae</taxon>
        <taxon>Phanerochaete</taxon>
    </lineage>
</organism>
<dbReference type="PANTHER" id="PTHR12651">
    <property type="entry name" value="26S PROTEASOME NON-ATPASE REGULATORY SUBUNIT 9"/>
    <property type="match status" value="1"/>
</dbReference>
<dbReference type="SUPFAM" id="SSF50156">
    <property type="entry name" value="PDZ domain-like"/>
    <property type="match status" value="1"/>
</dbReference>
<keyword evidence="6" id="KW-1185">Reference proteome</keyword>
<dbReference type="InterPro" id="IPR024958">
    <property type="entry name" value="GRASP_PDZ"/>
</dbReference>
<dbReference type="FunFam" id="2.30.42.10:FF:000107">
    <property type="entry name" value="26S proteasome non-ATPase regulatory subunit 9"/>
    <property type="match status" value="1"/>
</dbReference>
<dbReference type="GO" id="GO:0000502">
    <property type="term" value="C:proteasome complex"/>
    <property type="evidence" value="ECO:0007669"/>
    <property type="project" value="UniProtKB-KW"/>
</dbReference>
<comment type="caution">
    <text evidence="5">The sequence shown here is derived from an EMBL/GenBank/DDBJ whole genome shotgun (WGS) entry which is preliminary data.</text>
</comment>
<evidence type="ECO:0000259" key="3">
    <source>
        <dbReference type="Pfam" id="PF04495"/>
    </source>
</evidence>
<evidence type="ECO:0000256" key="1">
    <source>
        <dbReference type="ARBA" id="ARBA00023186"/>
    </source>
</evidence>
<gene>
    <name evidence="5" type="ORF">PsYK624_144950</name>
</gene>
<accession>A0A9P3GRW3</accession>
<feature type="domain" description="PDZ GRASP-type" evidence="3">
    <location>
        <begin position="114"/>
        <end position="199"/>
    </location>
</feature>
<dbReference type="GO" id="GO:0005634">
    <property type="term" value="C:nucleus"/>
    <property type="evidence" value="ECO:0007669"/>
    <property type="project" value="TreeGrafter"/>
</dbReference>
<dbReference type="InterPro" id="IPR036034">
    <property type="entry name" value="PDZ_sf"/>
</dbReference>
<dbReference type="GO" id="GO:0005737">
    <property type="term" value="C:cytoplasm"/>
    <property type="evidence" value="ECO:0007669"/>
    <property type="project" value="TreeGrafter"/>
</dbReference>